<feature type="region of interest" description="Disordered" evidence="1">
    <location>
        <begin position="1"/>
        <end position="102"/>
    </location>
</feature>
<dbReference type="Proteomes" id="UP000822688">
    <property type="component" value="Chromosome 2"/>
</dbReference>
<evidence type="ECO:0000313" key="2">
    <source>
        <dbReference type="EMBL" id="KAG0587268.1"/>
    </source>
</evidence>
<organism evidence="2 3">
    <name type="scientific">Ceratodon purpureus</name>
    <name type="common">Fire moss</name>
    <name type="synonym">Dicranum purpureum</name>
    <dbReference type="NCBI Taxonomy" id="3225"/>
    <lineage>
        <taxon>Eukaryota</taxon>
        <taxon>Viridiplantae</taxon>
        <taxon>Streptophyta</taxon>
        <taxon>Embryophyta</taxon>
        <taxon>Bryophyta</taxon>
        <taxon>Bryophytina</taxon>
        <taxon>Bryopsida</taxon>
        <taxon>Dicranidae</taxon>
        <taxon>Pseudoditrichales</taxon>
        <taxon>Ditrichaceae</taxon>
        <taxon>Ceratodon</taxon>
    </lineage>
</organism>
<protein>
    <submittedName>
        <fullName evidence="2">Uncharacterized protein</fullName>
    </submittedName>
</protein>
<feature type="compositionally biased region" description="Basic and acidic residues" evidence="1">
    <location>
        <begin position="70"/>
        <end position="79"/>
    </location>
</feature>
<keyword evidence="3" id="KW-1185">Reference proteome</keyword>
<evidence type="ECO:0000313" key="3">
    <source>
        <dbReference type="Proteomes" id="UP000822688"/>
    </source>
</evidence>
<proteinExistence type="predicted"/>
<feature type="compositionally biased region" description="Polar residues" evidence="1">
    <location>
        <begin position="83"/>
        <end position="96"/>
    </location>
</feature>
<reference evidence="2" key="1">
    <citation type="submission" date="2020-06" db="EMBL/GenBank/DDBJ databases">
        <title>WGS assembly of Ceratodon purpureus strain R40.</title>
        <authorList>
            <person name="Carey S.B."/>
            <person name="Jenkins J."/>
            <person name="Shu S."/>
            <person name="Lovell J.T."/>
            <person name="Sreedasyam A."/>
            <person name="Maumus F."/>
            <person name="Tiley G.P."/>
            <person name="Fernandez-Pozo N."/>
            <person name="Barry K."/>
            <person name="Chen C."/>
            <person name="Wang M."/>
            <person name="Lipzen A."/>
            <person name="Daum C."/>
            <person name="Saski C.A."/>
            <person name="Payton A.C."/>
            <person name="Mcbreen J.C."/>
            <person name="Conrad R.E."/>
            <person name="Kollar L.M."/>
            <person name="Olsson S."/>
            <person name="Huttunen S."/>
            <person name="Landis J.B."/>
            <person name="Wickett N.J."/>
            <person name="Johnson M.G."/>
            <person name="Rensing S.A."/>
            <person name="Grimwood J."/>
            <person name="Schmutz J."/>
            <person name="Mcdaniel S.F."/>
        </authorList>
    </citation>
    <scope>NUCLEOTIDE SEQUENCE</scope>
    <source>
        <strain evidence="2">R40</strain>
    </source>
</reference>
<sequence length="102" mass="10943">MSSPGPCKPHNSRLAPRQPAATLSSPSSPVQKPTLAHAPPLPIPPDGLLKNTTPPSTRDAGQTYPARSNRSSDRFEHAHSKTSHVYLQTTQTSYPNTLLPPT</sequence>
<feature type="compositionally biased region" description="Polar residues" evidence="1">
    <location>
        <begin position="21"/>
        <end position="31"/>
    </location>
</feature>
<comment type="caution">
    <text evidence="2">The sequence shown here is derived from an EMBL/GenBank/DDBJ whole genome shotgun (WGS) entry which is preliminary data.</text>
</comment>
<gene>
    <name evidence="2" type="ORF">KC19_2G153200</name>
</gene>
<name>A0A8T0IX19_CERPU</name>
<dbReference type="AlphaFoldDB" id="A0A8T0IX19"/>
<dbReference type="EMBL" id="CM026422">
    <property type="protein sequence ID" value="KAG0587268.1"/>
    <property type="molecule type" value="Genomic_DNA"/>
</dbReference>
<feature type="compositionally biased region" description="Polar residues" evidence="1">
    <location>
        <begin position="50"/>
        <end position="69"/>
    </location>
</feature>
<evidence type="ECO:0000256" key="1">
    <source>
        <dbReference type="SAM" id="MobiDB-lite"/>
    </source>
</evidence>
<accession>A0A8T0IX19</accession>